<comment type="caution">
    <text evidence="2">The sequence shown here is derived from an EMBL/GenBank/DDBJ whole genome shotgun (WGS) entry which is preliminary data.</text>
</comment>
<evidence type="ECO:0000313" key="3">
    <source>
        <dbReference type="Proteomes" id="UP001041814"/>
    </source>
</evidence>
<reference evidence="2" key="1">
    <citation type="submission" date="2017-08" db="EMBL/GenBank/DDBJ databases">
        <authorList>
            <person name="Imhoff J.F."/>
            <person name="Rahn T."/>
            <person name="Kuenzel S."/>
            <person name="Neulinger S.C."/>
        </authorList>
    </citation>
    <scope>NUCLEOTIDE SEQUENCE</scope>
    <source>
        <strain evidence="2">IM 151</strain>
    </source>
</reference>
<organism evidence="2 3">
    <name type="scientific">Rubrivivax gelatinosus</name>
    <name type="common">Rhodocyclus gelatinosus</name>
    <name type="synonym">Rhodopseudomonas gelatinosa</name>
    <dbReference type="NCBI Taxonomy" id="28068"/>
    <lineage>
        <taxon>Bacteria</taxon>
        <taxon>Pseudomonadati</taxon>
        <taxon>Pseudomonadota</taxon>
        <taxon>Betaproteobacteria</taxon>
        <taxon>Burkholderiales</taxon>
        <taxon>Sphaerotilaceae</taxon>
        <taxon>Rubrivivax</taxon>
    </lineage>
</organism>
<dbReference type="RefSeq" id="WP_200231474.1">
    <property type="nucleotide sequence ID" value="NZ_NRRT01000070.1"/>
</dbReference>
<dbReference type="EMBL" id="NRRU01000169">
    <property type="protein sequence ID" value="MBK1715867.1"/>
    <property type="molecule type" value="Genomic_DNA"/>
</dbReference>
<reference evidence="2" key="2">
    <citation type="journal article" date="2020" name="Microorganisms">
        <title>Osmotic Adaptation and Compatible Solute Biosynthesis of Phototrophic Bacteria as Revealed from Genome Analyses.</title>
        <authorList>
            <person name="Imhoff J.F."/>
            <person name="Rahn T."/>
            <person name="Kunzel S."/>
            <person name="Keller A."/>
            <person name="Neulinger S.C."/>
        </authorList>
    </citation>
    <scope>NUCLEOTIDE SEQUENCE</scope>
    <source>
        <strain evidence="2">IM 151</strain>
    </source>
</reference>
<evidence type="ECO:0000259" key="1">
    <source>
        <dbReference type="Pfam" id="PF13924"/>
    </source>
</evidence>
<sequence length="155" mass="17233">MSAELLSRRLPGTWVLDSFSLDDEQGPQVYPMGRAALGYVSYGADGWMSFQISVSERRRYDEPTQDGGSVEQTVAAARSYLAYAGPYTVDEAQRTVSQKILQCLIPNWGGDVHTRHATLDGDHGLVLRSDPFPMGDRMHRVVLRFQARQATPLTS</sequence>
<dbReference type="Pfam" id="PF13924">
    <property type="entry name" value="Lipocalin_5"/>
    <property type="match status" value="1"/>
</dbReference>
<protein>
    <recommendedName>
        <fullName evidence="1">Lipocalin-like domain-containing protein</fullName>
    </recommendedName>
</protein>
<gene>
    <name evidence="2" type="ORF">CKO43_24265</name>
</gene>
<keyword evidence="3" id="KW-1185">Reference proteome</keyword>
<accession>A0ABS1E0J6</accession>
<feature type="domain" description="Lipocalin-like" evidence="1">
    <location>
        <begin position="12"/>
        <end position="145"/>
    </location>
</feature>
<dbReference type="Proteomes" id="UP001041814">
    <property type="component" value="Unassembled WGS sequence"/>
</dbReference>
<dbReference type="InterPro" id="IPR024311">
    <property type="entry name" value="Lipocalin-like"/>
</dbReference>
<evidence type="ECO:0000313" key="2">
    <source>
        <dbReference type="EMBL" id="MBK1715867.1"/>
    </source>
</evidence>
<proteinExistence type="predicted"/>
<name>A0ABS1E0J6_RUBGE</name>